<reference evidence="4 5" key="1">
    <citation type="submission" date="2020-04" db="EMBL/GenBank/DDBJ databases">
        <title>MicrobeNet Type strains.</title>
        <authorList>
            <person name="Nicholson A.C."/>
        </authorList>
    </citation>
    <scope>NUCLEOTIDE SEQUENCE [LARGE SCALE GENOMIC DNA]</scope>
    <source>
        <strain evidence="4 5">ATCC BAA-789</strain>
    </source>
</reference>
<evidence type="ECO:0000313" key="4">
    <source>
        <dbReference type="EMBL" id="NKX92421.1"/>
    </source>
</evidence>
<evidence type="ECO:0000313" key="5">
    <source>
        <dbReference type="Proteomes" id="UP000774283"/>
    </source>
</evidence>
<keyword evidence="5" id="KW-1185">Reference proteome</keyword>
<evidence type="ECO:0000256" key="3">
    <source>
        <dbReference type="SAM" id="MobiDB-lite"/>
    </source>
</evidence>
<feature type="compositionally biased region" description="Low complexity" evidence="3">
    <location>
        <begin position="21"/>
        <end position="32"/>
    </location>
</feature>
<feature type="active site" description="Acyl-thioester intermediate" evidence="2">
    <location>
        <position position="229"/>
    </location>
</feature>
<accession>A0A9X5IRW5</accession>
<dbReference type="EMBL" id="JAAXOW010000001">
    <property type="protein sequence ID" value="NKX92421.1"/>
    <property type="molecule type" value="Genomic_DNA"/>
</dbReference>
<dbReference type="GO" id="GO:0016787">
    <property type="term" value="F:hydrolase activity"/>
    <property type="evidence" value="ECO:0007669"/>
    <property type="project" value="UniProtKB-KW"/>
</dbReference>
<dbReference type="CDD" id="cd05829">
    <property type="entry name" value="Sortase_F"/>
    <property type="match status" value="1"/>
</dbReference>
<dbReference type="AlphaFoldDB" id="A0A9X5IRW5"/>
<keyword evidence="1" id="KW-0378">Hydrolase</keyword>
<feature type="region of interest" description="Disordered" evidence="3">
    <location>
        <begin position="9"/>
        <end position="32"/>
    </location>
</feature>
<proteinExistence type="predicted"/>
<comment type="caution">
    <text evidence="4">The sequence shown here is derived from an EMBL/GenBank/DDBJ whole genome shotgun (WGS) entry which is preliminary data.</text>
</comment>
<evidence type="ECO:0000256" key="2">
    <source>
        <dbReference type="PIRSR" id="PIRSR605754-1"/>
    </source>
</evidence>
<evidence type="ECO:0000256" key="1">
    <source>
        <dbReference type="ARBA" id="ARBA00022801"/>
    </source>
</evidence>
<dbReference type="Pfam" id="PF04203">
    <property type="entry name" value="Sortase"/>
    <property type="match status" value="1"/>
</dbReference>
<protein>
    <submittedName>
        <fullName evidence="4">Class F sortase</fullName>
    </submittedName>
</protein>
<dbReference type="Proteomes" id="UP000774283">
    <property type="component" value="Unassembled WGS sequence"/>
</dbReference>
<dbReference type="Gene3D" id="2.40.260.10">
    <property type="entry name" value="Sortase"/>
    <property type="match status" value="1"/>
</dbReference>
<dbReference type="SUPFAM" id="SSF63817">
    <property type="entry name" value="Sortase"/>
    <property type="match status" value="1"/>
</dbReference>
<dbReference type="InterPro" id="IPR042001">
    <property type="entry name" value="Sortase_F"/>
</dbReference>
<organism evidence="4 5">
    <name type="scientific">Sanguibacter hominis ATCC BAA-789</name>
    <dbReference type="NCBI Taxonomy" id="1312740"/>
    <lineage>
        <taxon>Bacteria</taxon>
        <taxon>Bacillati</taxon>
        <taxon>Actinomycetota</taxon>
        <taxon>Actinomycetes</taxon>
        <taxon>Micrococcales</taxon>
        <taxon>Sanguibacteraceae</taxon>
        <taxon>Sanguibacter</taxon>
    </lineage>
</organism>
<dbReference type="InterPro" id="IPR005754">
    <property type="entry name" value="Sortase"/>
</dbReference>
<sequence length="252" mass="25416">MHPTGRALLSLTAHGAPRPASRPLLGAARGARPAGARGRARSRAAAAVVAASFALAACSGGAASDVPAPTPSAVSPTASAAQPAAPVVVPDIPVTSAIGVPDAAAPAPATLTIKDLDISMAVDAVGVEPDGTMTVPEDGDRAGWYRYGPAPADSAGAVVVAAHVDTLAGLGQFSRLVDIDEGARVIVTDDDGQIFTYTVTDIERIAKSDVPLEQVFDRAGDRRLTLVTCGGRFDRSTGHYVDNVIVTAVPAP</sequence>
<name>A0A9X5IRW5_9MICO</name>
<dbReference type="RefSeq" id="WP_168446456.1">
    <property type="nucleotide sequence ID" value="NZ_JAAXOW010000001.1"/>
</dbReference>
<gene>
    <name evidence="4" type="ORF">HF995_03885</name>
</gene>
<dbReference type="InterPro" id="IPR023365">
    <property type="entry name" value="Sortase_dom-sf"/>
</dbReference>
<feature type="active site" description="Proton donor/acceptor" evidence="2">
    <location>
        <position position="163"/>
    </location>
</feature>